<comment type="caution">
    <text evidence="2">The sequence shown here is derived from an EMBL/GenBank/DDBJ whole genome shotgun (WGS) entry which is preliminary data.</text>
</comment>
<evidence type="ECO:0008006" key="4">
    <source>
        <dbReference type="Google" id="ProtNLM"/>
    </source>
</evidence>
<sequence>MERKLIKAGLYGFIFGLFIAILYYPDTKIVHEGSGMISAQTVPIRDLVFDILRASVRTSIAFVIAYAVFSFYRNLKQERFDLRRSIADFLKAFVIGLLVLAAVYFLIGVIIR</sequence>
<feature type="transmembrane region" description="Helical" evidence="1">
    <location>
        <begin position="92"/>
        <end position="111"/>
    </location>
</feature>
<feature type="transmembrane region" description="Helical" evidence="1">
    <location>
        <begin position="5"/>
        <end position="24"/>
    </location>
</feature>
<name>A0ABW9XRZ8_9BACL</name>
<evidence type="ECO:0000313" key="2">
    <source>
        <dbReference type="EMBL" id="NBD25405.1"/>
    </source>
</evidence>
<organism evidence="2 3">
    <name type="scientific">Paenibacillus glycinis</name>
    <dbReference type="NCBI Taxonomy" id="2697035"/>
    <lineage>
        <taxon>Bacteria</taxon>
        <taxon>Bacillati</taxon>
        <taxon>Bacillota</taxon>
        <taxon>Bacilli</taxon>
        <taxon>Bacillales</taxon>
        <taxon>Paenibacillaceae</taxon>
        <taxon>Paenibacillus</taxon>
    </lineage>
</organism>
<keyword evidence="3" id="KW-1185">Reference proteome</keyword>
<keyword evidence="1" id="KW-0812">Transmembrane</keyword>
<reference evidence="2 3" key="1">
    <citation type="submission" date="2020-01" db="EMBL/GenBank/DDBJ databases">
        <title>Paenibacillus soybeanensis sp. nov. isolated from the nodules of soybean (Glycine max(L.) Merr).</title>
        <authorList>
            <person name="Wang H."/>
        </authorList>
    </citation>
    <scope>NUCLEOTIDE SEQUENCE [LARGE SCALE GENOMIC DNA]</scope>
    <source>
        <strain evidence="2 3">T1</strain>
    </source>
</reference>
<dbReference type="EMBL" id="JAAAMV010000012">
    <property type="protein sequence ID" value="NBD25405.1"/>
    <property type="molecule type" value="Genomic_DNA"/>
</dbReference>
<dbReference type="RefSeq" id="WP_161744215.1">
    <property type="nucleotide sequence ID" value="NZ_JAAAMV010000012.1"/>
</dbReference>
<dbReference type="Proteomes" id="UP000665561">
    <property type="component" value="Unassembled WGS sequence"/>
</dbReference>
<proteinExistence type="predicted"/>
<feature type="transmembrane region" description="Helical" evidence="1">
    <location>
        <begin position="54"/>
        <end position="72"/>
    </location>
</feature>
<evidence type="ECO:0000256" key="1">
    <source>
        <dbReference type="SAM" id="Phobius"/>
    </source>
</evidence>
<gene>
    <name evidence="2" type="ORF">GT019_16100</name>
</gene>
<evidence type="ECO:0000313" key="3">
    <source>
        <dbReference type="Proteomes" id="UP000665561"/>
    </source>
</evidence>
<accession>A0ABW9XRZ8</accession>
<keyword evidence="1" id="KW-1133">Transmembrane helix</keyword>
<protein>
    <recommendedName>
        <fullName evidence="4">DUF2976 domain-containing protein</fullName>
    </recommendedName>
</protein>
<keyword evidence="1" id="KW-0472">Membrane</keyword>